<comment type="caution">
    <text evidence="1">The sequence shown here is derived from an EMBL/GenBank/DDBJ whole genome shotgun (WGS) entry which is preliminary data.</text>
</comment>
<proteinExistence type="predicted"/>
<evidence type="ECO:0000313" key="1">
    <source>
        <dbReference type="EMBL" id="SDA38379.1"/>
    </source>
</evidence>
<accession>A0ABY0MCT4</accession>
<gene>
    <name evidence="1" type="ORF">SAMN02983011_00234</name>
</gene>
<dbReference type="Proteomes" id="UP000181860">
    <property type="component" value="Unassembled WGS sequence"/>
</dbReference>
<dbReference type="EMBL" id="FMXC01000001">
    <property type="protein sequence ID" value="SDA38379.1"/>
    <property type="molecule type" value="Genomic_DNA"/>
</dbReference>
<reference evidence="1 2" key="1">
    <citation type="submission" date="2016-10" db="EMBL/GenBank/DDBJ databases">
        <authorList>
            <person name="Varghese N."/>
            <person name="Submissions S."/>
        </authorList>
    </citation>
    <scope>NUCLEOTIDE SEQUENCE [LARGE SCALE GENOMIC DNA]</scope>
    <source>
        <strain evidence="1 2">ATCC 43761</strain>
    </source>
</reference>
<keyword evidence="2" id="KW-1185">Reference proteome</keyword>
<protein>
    <submittedName>
        <fullName evidence="1">Uncharacterized protein</fullName>
    </submittedName>
</protein>
<sequence length="46" mass="5377">MVNIQVQFEQLILILTTMRVIIHFGLDSLWNKLALLIALRDAYVSY</sequence>
<organism evidence="1 2">
    <name type="scientific">Lactobacillus kefiranofaciens</name>
    <dbReference type="NCBI Taxonomy" id="267818"/>
    <lineage>
        <taxon>Bacteria</taxon>
        <taxon>Bacillati</taxon>
        <taxon>Bacillota</taxon>
        <taxon>Bacilli</taxon>
        <taxon>Lactobacillales</taxon>
        <taxon>Lactobacillaceae</taxon>
        <taxon>Lactobacillus</taxon>
    </lineage>
</organism>
<name>A0ABY0MCT4_9LACO</name>
<evidence type="ECO:0000313" key="2">
    <source>
        <dbReference type="Proteomes" id="UP000181860"/>
    </source>
</evidence>